<sequence>MSSSEPYTPEVSGFYGPGPIWAWRVAVLSTTLTNAIRMHLRKRVDTNILIAEAFTVISYPLIASFDLVLKLSRHPYDWDAVRSVITNTLDMIFGFWFHPLLRDPKLSFSARSQAANLLLPLNIIDSFLPFAFLAFLTLKTSDRVPFSHSTKRTLALLLSVSFTWCFMVEISTAARITGLHPNGERYMGIFESFGMHLLIGGRLAWVFGLYAMPQFLLRPLLIVPVIYGLVSESFLFLKALISWDHETPRGVRTHALQFFSHVFSLVYLPTLLPAALLNILSSAWIPEFPYFGLMLGDLDQAAALGVAVFLALYSLCDTLGWNFSKRGVDVEYSYLDDLENFGRRD</sequence>
<proteinExistence type="predicted"/>
<keyword evidence="1" id="KW-1133">Transmembrane helix</keyword>
<protein>
    <submittedName>
        <fullName evidence="2">Uncharacterized protein</fullName>
    </submittedName>
</protein>
<comment type="caution">
    <text evidence="2">The sequence shown here is derived from an EMBL/GenBank/DDBJ whole genome shotgun (WGS) entry which is preliminary data.</text>
</comment>
<reference evidence="2 3" key="1">
    <citation type="submission" date="2017-06" db="EMBL/GenBank/DDBJ databases">
        <title>Comparative genomic analysis of Ambrosia Fusariam Clade fungi.</title>
        <authorList>
            <person name="Stajich J.E."/>
            <person name="Carrillo J."/>
            <person name="Kijimoto T."/>
            <person name="Eskalen A."/>
            <person name="O'Donnell K."/>
            <person name="Kasson M."/>
        </authorList>
    </citation>
    <scope>NUCLEOTIDE SEQUENCE [LARGE SCALE GENOMIC DNA]</scope>
    <source>
        <strain evidence="2 3">NRRL62584</strain>
    </source>
</reference>
<feature type="transmembrane region" description="Helical" evidence="1">
    <location>
        <begin position="48"/>
        <end position="68"/>
    </location>
</feature>
<dbReference type="OrthoDB" id="10365357at2759"/>
<feature type="transmembrane region" description="Helical" evidence="1">
    <location>
        <begin position="117"/>
        <end position="136"/>
    </location>
</feature>
<dbReference type="EMBL" id="NKCI01000112">
    <property type="protein sequence ID" value="RSL54341.1"/>
    <property type="molecule type" value="Genomic_DNA"/>
</dbReference>
<feature type="transmembrane region" description="Helical" evidence="1">
    <location>
        <begin position="188"/>
        <end position="210"/>
    </location>
</feature>
<evidence type="ECO:0000256" key="1">
    <source>
        <dbReference type="SAM" id="Phobius"/>
    </source>
</evidence>
<feature type="transmembrane region" description="Helical" evidence="1">
    <location>
        <begin position="80"/>
        <end position="97"/>
    </location>
</feature>
<keyword evidence="1" id="KW-0472">Membrane</keyword>
<keyword evidence="3" id="KW-1185">Reference proteome</keyword>
<feature type="transmembrane region" description="Helical" evidence="1">
    <location>
        <begin position="258"/>
        <end position="280"/>
    </location>
</feature>
<keyword evidence="1" id="KW-0812">Transmembrane</keyword>
<gene>
    <name evidence="2" type="ORF">CEP54_009945</name>
</gene>
<feature type="transmembrane region" description="Helical" evidence="1">
    <location>
        <begin position="20"/>
        <end position="36"/>
    </location>
</feature>
<accession>A0A428PMQ7</accession>
<evidence type="ECO:0000313" key="3">
    <source>
        <dbReference type="Proteomes" id="UP000288168"/>
    </source>
</evidence>
<name>A0A428PMQ7_9HYPO</name>
<feature type="transmembrane region" description="Helical" evidence="1">
    <location>
        <begin position="216"/>
        <end position="237"/>
    </location>
</feature>
<evidence type="ECO:0000313" key="2">
    <source>
        <dbReference type="EMBL" id="RSL54341.1"/>
    </source>
</evidence>
<dbReference type="Proteomes" id="UP000288168">
    <property type="component" value="Unassembled WGS sequence"/>
</dbReference>
<organism evidence="2 3">
    <name type="scientific">Fusarium duplospermum</name>
    <dbReference type="NCBI Taxonomy" id="1325734"/>
    <lineage>
        <taxon>Eukaryota</taxon>
        <taxon>Fungi</taxon>
        <taxon>Dikarya</taxon>
        <taxon>Ascomycota</taxon>
        <taxon>Pezizomycotina</taxon>
        <taxon>Sordariomycetes</taxon>
        <taxon>Hypocreomycetidae</taxon>
        <taxon>Hypocreales</taxon>
        <taxon>Nectriaceae</taxon>
        <taxon>Fusarium</taxon>
        <taxon>Fusarium solani species complex</taxon>
    </lineage>
</organism>
<dbReference type="AlphaFoldDB" id="A0A428PMQ7"/>
<feature type="transmembrane region" description="Helical" evidence="1">
    <location>
        <begin position="156"/>
        <end position="176"/>
    </location>
</feature>
<feature type="transmembrane region" description="Helical" evidence="1">
    <location>
        <begin position="300"/>
        <end position="316"/>
    </location>
</feature>